<evidence type="ECO:0000313" key="2">
    <source>
        <dbReference type="Proteomes" id="UP001499854"/>
    </source>
</evidence>
<dbReference type="InterPro" id="IPR036265">
    <property type="entry name" value="HIT-like_sf"/>
</dbReference>
<dbReference type="EMBL" id="BAAAQM010000019">
    <property type="protein sequence ID" value="GAA1973866.1"/>
    <property type="molecule type" value="Genomic_DNA"/>
</dbReference>
<dbReference type="Gene3D" id="3.30.428.10">
    <property type="entry name" value="HIT-like"/>
    <property type="match status" value="1"/>
</dbReference>
<evidence type="ECO:0008006" key="3">
    <source>
        <dbReference type="Google" id="ProtNLM"/>
    </source>
</evidence>
<proteinExistence type="predicted"/>
<protein>
    <recommendedName>
        <fullName evidence="3">HIT domain-containing protein</fullName>
    </recommendedName>
</protein>
<dbReference type="SUPFAM" id="SSF54197">
    <property type="entry name" value="HIT-like"/>
    <property type="match status" value="1"/>
</dbReference>
<organism evidence="1 2">
    <name type="scientific">Catenulispora subtropica</name>
    <dbReference type="NCBI Taxonomy" id="450798"/>
    <lineage>
        <taxon>Bacteria</taxon>
        <taxon>Bacillati</taxon>
        <taxon>Actinomycetota</taxon>
        <taxon>Actinomycetes</taxon>
        <taxon>Catenulisporales</taxon>
        <taxon>Catenulisporaceae</taxon>
        <taxon>Catenulispora</taxon>
    </lineage>
</organism>
<keyword evidence="2" id="KW-1185">Reference proteome</keyword>
<accession>A0ABN2RS13</accession>
<evidence type="ECO:0000313" key="1">
    <source>
        <dbReference type="EMBL" id="GAA1973866.1"/>
    </source>
</evidence>
<comment type="caution">
    <text evidence="1">The sequence shown here is derived from an EMBL/GenBank/DDBJ whole genome shotgun (WGS) entry which is preliminary data.</text>
</comment>
<gene>
    <name evidence="1" type="ORF">GCM10009838_37280</name>
</gene>
<dbReference type="Proteomes" id="UP001499854">
    <property type="component" value="Unassembled WGS sequence"/>
</dbReference>
<reference evidence="1 2" key="1">
    <citation type="journal article" date="2019" name="Int. J. Syst. Evol. Microbiol.">
        <title>The Global Catalogue of Microorganisms (GCM) 10K type strain sequencing project: providing services to taxonomists for standard genome sequencing and annotation.</title>
        <authorList>
            <consortium name="The Broad Institute Genomics Platform"/>
            <consortium name="The Broad Institute Genome Sequencing Center for Infectious Disease"/>
            <person name="Wu L."/>
            <person name="Ma J."/>
        </authorList>
    </citation>
    <scope>NUCLEOTIDE SEQUENCE [LARGE SCALE GENOMIC DNA]</scope>
    <source>
        <strain evidence="1 2">JCM 16013</strain>
    </source>
</reference>
<name>A0ABN2RS13_9ACTN</name>
<sequence length="191" mass="21035">MKRLPIGQAIPFDADGIPGWEIFPFTGDLKVKPLEEPVLPEPPRRGDPGGEPCSVCTAPDTDYIWSDEHWRLRTFDAAAIPALVMLEPREHFDMADLPAERAAELGALFQRVERAVTALGGIARVHVARFGDGASHLHWWFAARPEGMLQLRGSCLLIWEDVLPKVDAEIWAEINRKIAAGMAEGGGVTHV</sequence>